<dbReference type="PANTHER" id="PTHR33055">
    <property type="entry name" value="TRANSPOSASE FOR INSERTION SEQUENCE ELEMENT IS1111A"/>
    <property type="match status" value="1"/>
</dbReference>
<feature type="non-terminal residue" evidence="2">
    <location>
        <position position="147"/>
    </location>
</feature>
<dbReference type="OrthoDB" id="4337860at2"/>
<organism evidence="2 3">
    <name type="scientific">Tessaracoccus bendigoensis DSM 12906</name>
    <dbReference type="NCBI Taxonomy" id="1123357"/>
    <lineage>
        <taxon>Bacteria</taxon>
        <taxon>Bacillati</taxon>
        <taxon>Actinomycetota</taxon>
        <taxon>Actinomycetes</taxon>
        <taxon>Propionibacteriales</taxon>
        <taxon>Propionibacteriaceae</taxon>
        <taxon>Tessaracoccus</taxon>
    </lineage>
</organism>
<dbReference type="RefSeq" id="WP_139280245.1">
    <property type="nucleotide sequence ID" value="NZ_FQZG01000046.1"/>
</dbReference>
<dbReference type="Proteomes" id="UP000184512">
    <property type="component" value="Unassembled WGS sequence"/>
</dbReference>
<gene>
    <name evidence="2" type="ORF">SAMN02745244_02455</name>
</gene>
<evidence type="ECO:0000259" key="1">
    <source>
        <dbReference type="Pfam" id="PF02371"/>
    </source>
</evidence>
<dbReference type="PANTHER" id="PTHR33055:SF16">
    <property type="entry name" value="TRANSPOSASE FOR INSERTION SEQUENCE ELEMENT IS1547"/>
    <property type="match status" value="1"/>
</dbReference>
<dbReference type="InterPro" id="IPR003346">
    <property type="entry name" value="Transposase_20"/>
</dbReference>
<feature type="domain" description="Transposase IS116/IS110/IS902 C-terminal" evidence="1">
    <location>
        <begin position="38"/>
        <end position="110"/>
    </location>
</feature>
<name>A0A1M6J3S5_9ACTN</name>
<dbReference type="EMBL" id="FQZG01000046">
    <property type="protein sequence ID" value="SHJ41338.1"/>
    <property type="molecule type" value="Genomic_DNA"/>
</dbReference>
<protein>
    <submittedName>
        <fullName evidence="2">Transposase IS116/IS110/IS902 family protein</fullName>
    </submittedName>
</protein>
<dbReference type="GO" id="GO:0006313">
    <property type="term" value="P:DNA transposition"/>
    <property type="evidence" value="ECO:0007669"/>
    <property type="project" value="InterPro"/>
</dbReference>
<dbReference type="GO" id="GO:0003677">
    <property type="term" value="F:DNA binding"/>
    <property type="evidence" value="ECO:0007669"/>
    <property type="project" value="InterPro"/>
</dbReference>
<dbReference type="STRING" id="1123357.SAMN02745244_02455"/>
<dbReference type="Pfam" id="PF02371">
    <property type="entry name" value="Transposase_20"/>
    <property type="match status" value="1"/>
</dbReference>
<dbReference type="GO" id="GO:0004803">
    <property type="term" value="F:transposase activity"/>
    <property type="evidence" value="ECO:0007669"/>
    <property type="project" value="InterPro"/>
</dbReference>
<evidence type="ECO:0000313" key="2">
    <source>
        <dbReference type="EMBL" id="SHJ41338.1"/>
    </source>
</evidence>
<proteinExistence type="predicted"/>
<accession>A0A1M6J3S5</accession>
<evidence type="ECO:0000313" key="3">
    <source>
        <dbReference type="Proteomes" id="UP000184512"/>
    </source>
</evidence>
<dbReference type="AlphaFoldDB" id="A0A1M6J3S5"/>
<sequence length="147" mass="16368">MSKPALRCIAIRIRDLDQQIVDLEAGLSKVLTPILPRLLARPQVGIITAAQLLIAYGQDPDRIPTDAKFARMAGIAPIPASSGKTNRMRLHRGGNRQINKVVHMVCLGRLRNYEPAISYLQRRTTEGLSKTDAIRAMKRLVSRELYG</sequence>
<reference evidence="2 3" key="1">
    <citation type="submission" date="2016-11" db="EMBL/GenBank/DDBJ databases">
        <authorList>
            <person name="Jaros S."/>
            <person name="Januszkiewicz K."/>
            <person name="Wedrychowicz H."/>
        </authorList>
    </citation>
    <scope>NUCLEOTIDE SEQUENCE [LARGE SCALE GENOMIC DNA]</scope>
    <source>
        <strain evidence="2 3">DSM 12906</strain>
    </source>
</reference>
<dbReference type="InterPro" id="IPR047650">
    <property type="entry name" value="Transpos_IS110"/>
</dbReference>
<keyword evidence="3" id="KW-1185">Reference proteome</keyword>